<protein>
    <recommendedName>
        <fullName evidence="8">tRNA(Ile)-lysidine synthase</fullName>
        <ecNumber evidence="8">6.3.4.19</ecNumber>
    </recommendedName>
    <alternativeName>
        <fullName evidence="8">tRNA(Ile)-2-lysyl-cytidine synthase</fullName>
    </alternativeName>
    <alternativeName>
        <fullName evidence="8">tRNA(Ile)-lysidine synthetase</fullName>
    </alternativeName>
</protein>
<evidence type="ECO:0000256" key="6">
    <source>
        <dbReference type="ARBA" id="ARBA00022840"/>
    </source>
</evidence>
<keyword evidence="5 8" id="KW-0547">Nucleotide-binding</keyword>
<evidence type="ECO:0000256" key="4">
    <source>
        <dbReference type="ARBA" id="ARBA00022694"/>
    </source>
</evidence>
<dbReference type="GO" id="GO:0006400">
    <property type="term" value="P:tRNA modification"/>
    <property type="evidence" value="ECO:0007669"/>
    <property type="project" value="UniProtKB-UniRule"/>
</dbReference>
<dbReference type="HAMAP" id="MF_01161">
    <property type="entry name" value="tRNA_Ile_lys_synt"/>
    <property type="match status" value="1"/>
</dbReference>
<dbReference type="Gene3D" id="1.20.59.20">
    <property type="match status" value="1"/>
</dbReference>
<keyword evidence="2 8" id="KW-0963">Cytoplasm</keyword>
<organism evidence="9">
    <name type="scientific">Vibrio coralliilyticus</name>
    <dbReference type="NCBI Taxonomy" id="190893"/>
    <lineage>
        <taxon>Bacteria</taxon>
        <taxon>Pseudomonadati</taxon>
        <taxon>Pseudomonadota</taxon>
        <taxon>Gammaproteobacteria</taxon>
        <taxon>Vibrionales</taxon>
        <taxon>Vibrionaceae</taxon>
        <taxon>Vibrio</taxon>
    </lineage>
</organism>
<dbReference type="Gene3D" id="3.40.50.620">
    <property type="entry name" value="HUPs"/>
    <property type="match status" value="1"/>
</dbReference>
<dbReference type="GO" id="GO:0005737">
    <property type="term" value="C:cytoplasm"/>
    <property type="evidence" value="ECO:0007669"/>
    <property type="project" value="UniProtKB-SubCell"/>
</dbReference>
<comment type="caution">
    <text evidence="9">The sequence shown here is derived from an EMBL/GenBank/DDBJ whole genome shotgun (WGS) entry which is preliminary data.</text>
</comment>
<dbReference type="EC" id="6.3.4.19" evidence="8"/>
<dbReference type="InterPro" id="IPR011063">
    <property type="entry name" value="TilS/TtcA_N"/>
</dbReference>
<proteinExistence type="inferred from homology"/>
<evidence type="ECO:0000256" key="1">
    <source>
        <dbReference type="ARBA" id="ARBA00004496"/>
    </source>
</evidence>
<dbReference type="GO" id="GO:0005524">
    <property type="term" value="F:ATP binding"/>
    <property type="evidence" value="ECO:0007669"/>
    <property type="project" value="UniProtKB-UniRule"/>
</dbReference>
<dbReference type="PANTHER" id="PTHR43033">
    <property type="entry name" value="TRNA(ILE)-LYSIDINE SYNTHASE-RELATED"/>
    <property type="match status" value="1"/>
</dbReference>
<comment type="catalytic activity">
    <reaction evidence="7 8">
        <text>cytidine(34) in tRNA(Ile2) + L-lysine + ATP = lysidine(34) in tRNA(Ile2) + AMP + diphosphate + H(+)</text>
        <dbReference type="Rhea" id="RHEA:43744"/>
        <dbReference type="Rhea" id="RHEA-COMP:10625"/>
        <dbReference type="Rhea" id="RHEA-COMP:10670"/>
        <dbReference type="ChEBI" id="CHEBI:15378"/>
        <dbReference type="ChEBI" id="CHEBI:30616"/>
        <dbReference type="ChEBI" id="CHEBI:32551"/>
        <dbReference type="ChEBI" id="CHEBI:33019"/>
        <dbReference type="ChEBI" id="CHEBI:82748"/>
        <dbReference type="ChEBI" id="CHEBI:83665"/>
        <dbReference type="ChEBI" id="CHEBI:456215"/>
        <dbReference type="EC" id="6.3.4.19"/>
    </reaction>
</comment>
<dbReference type="NCBIfam" id="TIGR02432">
    <property type="entry name" value="lysidine_TilS_N"/>
    <property type="match status" value="1"/>
</dbReference>
<evidence type="ECO:0000313" key="9">
    <source>
        <dbReference type="EMBL" id="KJY68874.1"/>
    </source>
</evidence>
<dbReference type="CDD" id="cd01992">
    <property type="entry name" value="TilS_N"/>
    <property type="match status" value="1"/>
</dbReference>
<dbReference type="InterPro" id="IPR012094">
    <property type="entry name" value="tRNA_Ile_lys_synt"/>
</dbReference>
<keyword evidence="6 8" id="KW-0067">ATP-binding</keyword>
<dbReference type="Pfam" id="PF09179">
    <property type="entry name" value="TilS"/>
    <property type="match status" value="1"/>
</dbReference>
<evidence type="ECO:0000256" key="5">
    <source>
        <dbReference type="ARBA" id="ARBA00022741"/>
    </source>
</evidence>
<dbReference type="RefSeq" id="WP_045987085.1">
    <property type="nucleotide sequence ID" value="NZ_CP063051.1"/>
</dbReference>
<dbReference type="GO" id="GO:0032267">
    <property type="term" value="F:tRNA(Ile)-lysidine synthase activity"/>
    <property type="evidence" value="ECO:0007669"/>
    <property type="project" value="UniProtKB-EC"/>
</dbReference>
<keyword evidence="3 8" id="KW-0436">Ligase</keyword>
<accession>A0A7M2JYS9</accession>
<keyword evidence="4 8" id="KW-0819">tRNA processing</keyword>
<dbReference type="InterPro" id="IPR015262">
    <property type="entry name" value="tRNA_Ile_lys_synt_subst-bd"/>
</dbReference>
<dbReference type="NCBIfam" id="TIGR02433">
    <property type="entry name" value="lysidine_TilS_C"/>
    <property type="match status" value="1"/>
</dbReference>
<comment type="domain">
    <text evidence="8">The N-terminal region contains the highly conserved SGGXDS motif, predicted to be a P-loop motif involved in ATP binding.</text>
</comment>
<dbReference type="SUPFAM" id="SSF56037">
    <property type="entry name" value="PheT/TilS domain"/>
    <property type="match status" value="1"/>
</dbReference>
<dbReference type="AlphaFoldDB" id="A0A7M2JYS9"/>
<dbReference type="SUPFAM" id="SSF82829">
    <property type="entry name" value="MesJ substrate recognition domain-like"/>
    <property type="match status" value="1"/>
</dbReference>
<dbReference type="EMBL" id="JXXR01000021">
    <property type="protein sequence ID" value="KJY68874.1"/>
    <property type="molecule type" value="Genomic_DNA"/>
</dbReference>
<dbReference type="InterPro" id="IPR014729">
    <property type="entry name" value="Rossmann-like_a/b/a_fold"/>
</dbReference>
<evidence type="ECO:0000256" key="2">
    <source>
        <dbReference type="ARBA" id="ARBA00022490"/>
    </source>
</evidence>
<feature type="binding site" evidence="8">
    <location>
        <begin position="26"/>
        <end position="31"/>
    </location>
    <ligand>
        <name>ATP</name>
        <dbReference type="ChEBI" id="CHEBI:30616"/>
    </ligand>
</feature>
<gene>
    <name evidence="8" type="primary">tilS</name>
    <name evidence="9" type="ORF">TW71_20185</name>
</gene>
<evidence type="ECO:0000256" key="8">
    <source>
        <dbReference type="HAMAP-Rule" id="MF_01161"/>
    </source>
</evidence>
<sequence>MNLYQTFSSVIDQHRQPGGKLVLALSGGLDSRVLLSLMARYCREHQQEGLAVHVHHGLSSNADDWAEQCKQWCSEDGIPFNLERVTLEKHGKSIEESAREARYQALSKYVSKGDILLTGQHSDDQFETFLLALKRGSGPKGLSAMAQAMPFGEALLVRPLLAVSRSDVKAYAVAEQLQWVEDESNQDTRFDRNFIRHQVAPVISQRWPHFSQAVQRSAELCAEQEQLLDQLLTERLAEVLHQDGSLWIEPLQNMTPLMRARLLRMWLSHHQARMPSREQLNKVWQEVALSRQDANPALSISGGQVRRFEQRLYLVEQWQELSGWQRDITIGTALNLPDSLGSLLLQSSHNGQLSKAALEAAPLSVTFEPQGLSAKPTDRNHSRKLKKLFQEYGVPSWLRRRVPILMCGELVAAVVDLFVDHHFAGQDCELVWDKPVPVVSKLYT</sequence>
<evidence type="ECO:0000256" key="7">
    <source>
        <dbReference type="ARBA" id="ARBA00048539"/>
    </source>
</evidence>
<name>A0A7M2JYS9_9VIBR</name>
<evidence type="ECO:0000256" key="3">
    <source>
        <dbReference type="ARBA" id="ARBA00022598"/>
    </source>
</evidence>
<comment type="subcellular location">
    <subcellularLocation>
        <location evidence="1 8">Cytoplasm</location>
    </subcellularLocation>
</comment>
<dbReference type="SMART" id="SM00977">
    <property type="entry name" value="TilS_C"/>
    <property type="match status" value="1"/>
</dbReference>
<reference evidence="9" key="1">
    <citation type="journal article" date="2015" name="BMC Genomics">
        <title>Genome mining reveals unlocked bioactive potential of marine Gram-negative bacteria.</title>
        <authorList>
            <person name="Machado H."/>
            <person name="Sonnenschein E.C."/>
            <person name="Melchiorsen J."/>
            <person name="Gram L."/>
        </authorList>
    </citation>
    <scope>NUCLEOTIDE SEQUENCE</scope>
    <source>
        <strain evidence="9">S2052</strain>
    </source>
</reference>
<dbReference type="PANTHER" id="PTHR43033:SF1">
    <property type="entry name" value="TRNA(ILE)-LYSIDINE SYNTHASE-RELATED"/>
    <property type="match status" value="1"/>
</dbReference>
<dbReference type="InterPro" id="IPR012795">
    <property type="entry name" value="tRNA_Ile_lys_synt_N"/>
</dbReference>
<dbReference type="Pfam" id="PF11734">
    <property type="entry name" value="TilS_C"/>
    <property type="match status" value="1"/>
</dbReference>
<dbReference type="Pfam" id="PF01171">
    <property type="entry name" value="ATP_bind_3"/>
    <property type="match status" value="1"/>
</dbReference>
<comment type="function">
    <text evidence="8">Ligates lysine onto the cytidine present at position 34 of the AUA codon-specific tRNA(Ile) that contains the anticodon CAU, in an ATP-dependent manner. Cytidine is converted to lysidine, thus changing the amino acid specificity of the tRNA from methionine to isoleucine.</text>
</comment>
<dbReference type="SUPFAM" id="SSF52402">
    <property type="entry name" value="Adenine nucleotide alpha hydrolases-like"/>
    <property type="match status" value="1"/>
</dbReference>
<dbReference type="InterPro" id="IPR012796">
    <property type="entry name" value="Lysidine-tRNA-synth_C"/>
</dbReference>
<comment type="similarity">
    <text evidence="8">Belongs to the tRNA(Ile)-lysidine synthase family.</text>
</comment>